<sequence>SPTPSPRFLLPPTARSLPESPLPSTSLPPAAMSNASTSVGAPPKPTVDLSATVAAALPELEQLAKTNFPLALEKMLELEKQTRAGEDMNSTSRVLVAIIDTCFHAGDWVSLNEYLVLLAKRRGQLKHSIVKMVQHTIALIPQTPDQTTKLALIDTLIAITDGRIYVEVERAQLARLLAAIREASGDIPEAADILQALQVETFGSLSRTDKIDFILEQVRLLAAKGDYIRAGLAIRKISPRTFDRKASAKQKKDRLSSEQAAARVEAAIMTDLKLRYLQLQIVLAMHDEKFLDVCRFFRQIYDTVQHRAAQRAQGLLPAEAISGGDVEMTPAPGPGGAGASEEAALAGGAKALEPSLDPSHVAVSQLKPTRTSAEDDDQQWRQALANMVVFATLAPFDHEQSDMLHRVAAERRLSELPHSPDIIQAFTSSELIVWSQFASKFGEYLSDQHRFGKEAKFKLADVYFGRIVEHNIRIVSRYYQRITLPRLSSMLFLDEN</sequence>
<dbReference type="PANTHER" id="PTHR10855:SF1">
    <property type="entry name" value="26S PROTEASOME NON-ATPASE REGULATORY SUBUNIT 12"/>
    <property type="match status" value="1"/>
</dbReference>
<dbReference type="InterPro" id="IPR040134">
    <property type="entry name" value="PSMD12/CSN4"/>
</dbReference>
<dbReference type="OrthoDB" id="268763at2759"/>
<feature type="non-terminal residue" evidence="3">
    <location>
        <position position="496"/>
    </location>
</feature>
<dbReference type="EMBL" id="KK198024">
    <property type="protein sequence ID" value="KCV67250.1"/>
    <property type="molecule type" value="Genomic_DNA"/>
</dbReference>
<dbReference type="Proteomes" id="UP000030693">
    <property type="component" value="Unassembled WGS sequence"/>
</dbReference>
<reference evidence="3" key="1">
    <citation type="submission" date="2013-04" db="EMBL/GenBank/DDBJ databases">
        <title>The Genome Sequence of Fonticula alba ATCC 38817.</title>
        <authorList>
            <consortium name="The Broad Institute Genomics Platform"/>
            <person name="Russ C."/>
            <person name="Cuomo C."/>
            <person name="Burger G."/>
            <person name="Gray M.W."/>
            <person name="Holland P.W.H."/>
            <person name="King N."/>
            <person name="Lang F.B.F."/>
            <person name="Roger A.J."/>
            <person name="Ruiz-Trillo I."/>
            <person name="Brown M."/>
            <person name="Walker B."/>
            <person name="Young S."/>
            <person name="Zeng Q."/>
            <person name="Gargeya S."/>
            <person name="Fitzgerald M."/>
            <person name="Haas B."/>
            <person name="Abouelleil A."/>
            <person name="Allen A.W."/>
            <person name="Alvarado L."/>
            <person name="Arachchi H.M."/>
            <person name="Berlin A.M."/>
            <person name="Chapman S.B."/>
            <person name="Gainer-Dewar J."/>
            <person name="Goldberg J."/>
            <person name="Griggs A."/>
            <person name="Gujja S."/>
            <person name="Hansen M."/>
            <person name="Howarth C."/>
            <person name="Imamovic A."/>
            <person name="Ireland A."/>
            <person name="Larimer J."/>
            <person name="McCowan C."/>
            <person name="Murphy C."/>
            <person name="Pearson M."/>
            <person name="Poon T.W."/>
            <person name="Priest M."/>
            <person name="Roberts A."/>
            <person name="Saif S."/>
            <person name="Shea T."/>
            <person name="Sisk P."/>
            <person name="Sykes S."/>
            <person name="Wortman J."/>
            <person name="Nusbaum C."/>
            <person name="Birren B."/>
        </authorList>
    </citation>
    <scope>NUCLEOTIDE SEQUENCE [LARGE SCALE GENOMIC DNA]</scope>
    <source>
        <strain evidence="3">ATCC 38817</strain>
    </source>
</reference>
<feature type="region of interest" description="Disordered" evidence="1">
    <location>
        <begin position="1"/>
        <end position="45"/>
    </location>
</feature>
<feature type="domain" description="PSMD12/CSN4-like N-terminal" evidence="2">
    <location>
        <begin position="71"/>
        <end position="303"/>
    </location>
</feature>
<accession>A0A058YZ19</accession>
<gene>
    <name evidence="3" type="ORF">H696_06328</name>
</gene>
<dbReference type="PANTHER" id="PTHR10855">
    <property type="entry name" value="26S PROTEASOME NON-ATPASE REGULATORY SUBUNIT 12/COP9 SIGNALOSOME COMPLEX SUBUNIT 4"/>
    <property type="match status" value="1"/>
</dbReference>
<dbReference type="GO" id="GO:0005737">
    <property type="term" value="C:cytoplasm"/>
    <property type="evidence" value="ECO:0007669"/>
    <property type="project" value="TreeGrafter"/>
</dbReference>
<feature type="compositionally biased region" description="Low complexity" evidence="1">
    <location>
        <begin position="16"/>
        <end position="29"/>
    </location>
</feature>
<dbReference type="GO" id="GO:0008541">
    <property type="term" value="C:proteasome regulatory particle, lid subcomplex"/>
    <property type="evidence" value="ECO:0007669"/>
    <property type="project" value="TreeGrafter"/>
</dbReference>
<proteinExistence type="predicted"/>
<dbReference type="GeneID" id="20531053"/>
<dbReference type="RefSeq" id="XP_009498345.1">
    <property type="nucleotide sequence ID" value="XM_009500070.1"/>
</dbReference>
<protein>
    <recommendedName>
        <fullName evidence="2">PSMD12/CSN4-like N-terminal domain-containing protein</fullName>
    </recommendedName>
</protein>
<dbReference type="eggNOG" id="KOG1498">
    <property type="taxonomic scope" value="Eukaryota"/>
</dbReference>
<evidence type="ECO:0000259" key="2">
    <source>
        <dbReference type="Pfam" id="PF22241"/>
    </source>
</evidence>
<evidence type="ECO:0000313" key="3">
    <source>
        <dbReference type="EMBL" id="KCV67250.1"/>
    </source>
</evidence>
<evidence type="ECO:0000256" key="1">
    <source>
        <dbReference type="SAM" id="MobiDB-lite"/>
    </source>
</evidence>
<name>A0A058YZ19_FONAL</name>
<dbReference type="InterPro" id="IPR054559">
    <property type="entry name" value="PSMD12-CSN4-like_N"/>
</dbReference>
<evidence type="ECO:0000313" key="4">
    <source>
        <dbReference type="Proteomes" id="UP000030693"/>
    </source>
</evidence>
<keyword evidence="4" id="KW-1185">Reference proteome</keyword>
<organism evidence="3">
    <name type="scientific">Fonticula alba</name>
    <name type="common">Slime mold</name>
    <dbReference type="NCBI Taxonomy" id="691883"/>
    <lineage>
        <taxon>Eukaryota</taxon>
        <taxon>Rotosphaerida</taxon>
        <taxon>Fonticulaceae</taxon>
        <taxon>Fonticula</taxon>
    </lineage>
</organism>
<dbReference type="Pfam" id="PF22241">
    <property type="entry name" value="PSMD12-CSN4_N"/>
    <property type="match status" value="1"/>
</dbReference>
<feature type="non-terminal residue" evidence="3">
    <location>
        <position position="1"/>
    </location>
</feature>
<dbReference type="AlphaFoldDB" id="A0A058YZ19"/>
<dbReference type="STRING" id="691883.A0A058YZ19"/>